<keyword evidence="1" id="KW-0472">Membrane</keyword>
<feature type="transmembrane region" description="Helical" evidence="1">
    <location>
        <begin position="218"/>
        <end position="238"/>
    </location>
</feature>
<evidence type="ECO:0000259" key="2">
    <source>
        <dbReference type="Pfam" id="PF02517"/>
    </source>
</evidence>
<feature type="transmembrane region" description="Helical" evidence="1">
    <location>
        <begin position="138"/>
        <end position="157"/>
    </location>
</feature>
<evidence type="ECO:0000256" key="1">
    <source>
        <dbReference type="SAM" id="Phobius"/>
    </source>
</evidence>
<gene>
    <name evidence="3" type="ORF">QE417_003966</name>
</gene>
<feature type="transmembrane region" description="Helical" evidence="1">
    <location>
        <begin position="162"/>
        <end position="180"/>
    </location>
</feature>
<dbReference type="EMBL" id="JAVLVU010000001">
    <property type="protein sequence ID" value="MDT3404894.1"/>
    <property type="molecule type" value="Genomic_DNA"/>
</dbReference>
<protein>
    <submittedName>
        <fullName evidence="3">Membrane protease YdiL (CAAX protease family)</fullName>
    </submittedName>
</protein>
<dbReference type="Pfam" id="PF02517">
    <property type="entry name" value="Rce1-like"/>
    <property type="match status" value="1"/>
</dbReference>
<reference evidence="4" key="1">
    <citation type="submission" date="2023-07" db="EMBL/GenBank/DDBJ databases">
        <title>Functional and genomic diversity of the sorghum phyllosphere microbiome.</title>
        <authorList>
            <person name="Shade A."/>
        </authorList>
    </citation>
    <scope>NUCLEOTIDE SEQUENCE [LARGE SCALE GENOMIC DNA]</scope>
    <source>
        <strain evidence="4">SORGH_AS_0422</strain>
    </source>
</reference>
<feature type="transmembrane region" description="Helical" evidence="1">
    <location>
        <begin position="94"/>
        <end position="118"/>
    </location>
</feature>
<evidence type="ECO:0000313" key="3">
    <source>
        <dbReference type="EMBL" id="MDT3404894.1"/>
    </source>
</evidence>
<proteinExistence type="predicted"/>
<feature type="transmembrane region" description="Helical" evidence="1">
    <location>
        <begin position="186"/>
        <end position="206"/>
    </location>
</feature>
<name>A0ABU3GYP4_9SPHI</name>
<keyword evidence="1" id="KW-0812">Transmembrane</keyword>
<keyword evidence="3" id="KW-0378">Hydrolase</keyword>
<feature type="transmembrane region" description="Helical" evidence="1">
    <location>
        <begin position="50"/>
        <end position="74"/>
    </location>
</feature>
<dbReference type="GO" id="GO:0008233">
    <property type="term" value="F:peptidase activity"/>
    <property type="evidence" value="ECO:0007669"/>
    <property type="project" value="UniProtKB-KW"/>
</dbReference>
<feature type="domain" description="CAAX prenyl protease 2/Lysostaphin resistance protein A-like" evidence="2">
    <location>
        <begin position="139"/>
        <end position="223"/>
    </location>
</feature>
<feature type="transmembrane region" description="Helical" evidence="1">
    <location>
        <begin position="21"/>
        <end position="44"/>
    </location>
</feature>
<evidence type="ECO:0000313" key="4">
    <source>
        <dbReference type="Proteomes" id="UP001258315"/>
    </source>
</evidence>
<dbReference type="PANTHER" id="PTHR39430">
    <property type="entry name" value="MEMBRANE-ASSOCIATED PROTEASE-RELATED"/>
    <property type="match status" value="1"/>
</dbReference>
<accession>A0ABU3GYP4</accession>
<organism evidence="3 4">
    <name type="scientific">Mucilaginibacter terrae</name>
    <dbReference type="NCBI Taxonomy" id="1955052"/>
    <lineage>
        <taxon>Bacteria</taxon>
        <taxon>Pseudomonadati</taxon>
        <taxon>Bacteroidota</taxon>
        <taxon>Sphingobacteriia</taxon>
        <taxon>Sphingobacteriales</taxon>
        <taxon>Sphingobacteriaceae</taxon>
        <taxon>Mucilaginibacter</taxon>
    </lineage>
</organism>
<dbReference type="InterPro" id="IPR003675">
    <property type="entry name" value="Rce1/LyrA-like_dom"/>
</dbReference>
<feature type="transmembrane region" description="Helical" evidence="1">
    <location>
        <begin position="250"/>
        <end position="271"/>
    </location>
</feature>
<dbReference type="Proteomes" id="UP001258315">
    <property type="component" value="Unassembled WGS sequence"/>
</dbReference>
<keyword evidence="1" id="KW-1133">Transmembrane helix</keyword>
<dbReference type="PANTHER" id="PTHR39430:SF1">
    <property type="entry name" value="PROTEASE"/>
    <property type="match status" value="1"/>
</dbReference>
<keyword evidence="3" id="KW-0645">Protease</keyword>
<keyword evidence="4" id="KW-1185">Reference proteome</keyword>
<sequence length="283" mass="31270">MSQAAVSKYFQKSSSFKVNRSSLFVFVFAAFIAWEINIIGQMVFPSHHLIFFLTRITINFICDFALLYVSYTLLKRNNIPFSALGLCLSKSTAINVLAGILIGVMTVLSTACILQLLVPYHFEYRLLSGPRVLSEAFSYLPGAFLEELIFRGFLLVVFSQLLGWRLSLLIIALPFGLFHLQGGNGGYSIVISTTMCSFIFGLSFILTRSMWTSIASHATANIFLHVITGLDGAGTSVYKPVFEQAWPKQYDAGLLCMVAGAIIVTALLYILTLKKINSVNLNA</sequence>
<comment type="caution">
    <text evidence="3">The sequence shown here is derived from an EMBL/GenBank/DDBJ whole genome shotgun (WGS) entry which is preliminary data.</text>
</comment>
<dbReference type="GO" id="GO:0006508">
    <property type="term" value="P:proteolysis"/>
    <property type="evidence" value="ECO:0007669"/>
    <property type="project" value="UniProtKB-KW"/>
</dbReference>